<dbReference type="InterPro" id="IPR015422">
    <property type="entry name" value="PyrdxlP-dep_Trfase_small"/>
</dbReference>
<protein>
    <recommendedName>
        <fullName evidence="9">Histidinol-phosphate aminotransferase</fullName>
        <ecNumber evidence="9">2.6.1.9</ecNumber>
    </recommendedName>
    <alternativeName>
        <fullName evidence="9">Imidazole acetol-phosphate transaminase</fullName>
    </alternativeName>
</protein>
<dbReference type="InterPro" id="IPR050106">
    <property type="entry name" value="HistidinolP_aminotransfase"/>
</dbReference>
<feature type="domain" description="Aminotransferase class I/classII large" evidence="10">
    <location>
        <begin position="30"/>
        <end position="361"/>
    </location>
</feature>
<keyword evidence="9" id="KW-0368">Histidine biosynthesis</keyword>
<name>A0ABW3C0S3_SPHXN</name>
<dbReference type="InterPro" id="IPR015424">
    <property type="entry name" value="PyrdxlP-dep_Trfase"/>
</dbReference>
<evidence type="ECO:0000259" key="10">
    <source>
        <dbReference type="Pfam" id="PF00155"/>
    </source>
</evidence>
<keyword evidence="7 9" id="KW-0663">Pyridoxal phosphate</keyword>
<dbReference type="Gene3D" id="3.90.1150.10">
    <property type="entry name" value="Aspartate Aminotransferase, domain 1"/>
    <property type="match status" value="1"/>
</dbReference>
<evidence type="ECO:0000256" key="3">
    <source>
        <dbReference type="ARBA" id="ARBA00007970"/>
    </source>
</evidence>
<dbReference type="InterPro" id="IPR015421">
    <property type="entry name" value="PyrdxlP-dep_Trfase_major"/>
</dbReference>
<evidence type="ECO:0000256" key="8">
    <source>
        <dbReference type="ARBA" id="ARBA00047481"/>
    </source>
</evidence>
<comment type="subunit">
    <text evidence="4 9">Homodimer.</text>
</comment>
<dbReference type="PANTHER" id="PTHR43643:SF3">
    <property type="entry name" value="HISTIDINOL-PHOSPHATE AMINOTRANSFERASE"/>
    <property type="match status" value="1"/>
</dbReference>
<sequence>MTEAPTAKPWISAIEAYVPGRANAAPGVTLVKLSSNENPLGASPKAIEAMRAAIGKANRYSDGSSHDLREAIAAAHGIEADRIVCGTGSDEILQCLALAYAGPGDEVLFSRRSFMVYPIAAQRAGATPVEAPDTDYTADVDALLAAVSERTKLVYIANPNNPTGTLISGAEMNRLHAGLPPHVLLVIDSAYAEYVDDPEYDDGIALARTYPNVVTTRTFSKIYGLAAERIGWAYGAPDVIDMVNRIRGPFNVTSAGQAGAVAALADPDWLAKCRTDNARNRAALVEAVEALGNKGLGTVPSAANFVLVTFPETGAHTAGAANAYLTERGFLTRWLPNQGLGHALRISIGTDEETQAVIAALRAFLS</sequence>
<comment type="pathway">
    <text evidence="2 9">Amino-acid biosynthesis; L-histidine biosynthesis; L-histidine from 5-phospho-alpha-D-ribose 1-diphosphate: step 7/9.</text>
</comment>
<dbReference type="PANTHER" id="PTHR43643">
    <property type="entry name" value="HISTIDINOL-PHOSPHATE AMINOTRANSFERASE 2"/>
    <property type="match status" value="1"/>
</dbReference>
<dbReference type="Gene3D" id="3.40.640.10">
    <property type="entry name" value="Type I PLP-dependent aspartate aminotransferase-like (Major domain)"/>
    <property type="match status" value="1"/>
</dbReference>
<comment type="cofactor">
    <cofactor evidence="1 9">
        <name>pyridoxal 5'-phosphate</name>
        <dbReference type="ChEBI" id="CHEBI:597326"/>
    </cofactor>
</comment>
<accession>A0ABW3C0S3</accession>
<keyword evidence="5 9" id="KW-0032">Aminotransferase</keyword>
<evidence type="ECO:0000256" key="1">
    <source>
        <dbReference type="ARBA" id="ARBA00001933"/>
    </source>
</evidence>
<dbReference type="RefSeq" id="WP_381486609.1">
    <property type="nucleotide sequence ID" value="NZ_JBHTIK010000002.1"/>
</dbReference>
<dbReference type="HAMAP" id="MF_01023">
    <property type="entry name" value="HisC_aminotrans_2"/>
    <property type="match status" value="1"/>
</dbReference>
<evidence type="ECO:0000313" key="11">
    <source>
        <dbReference type="EMBL" id="MFD0847500.1"/>
    </source>
</evidence>
<keyword evidence="6 9" id="KW-0808">Transferase</keyword>
<evidence type="ECO:0000256" key="5">
    <source>
        <dbReference type="ARBA" id="ARBA00022576"/>
    </source>
</evidence>
<evidence type="ECO:0000256" key="9">
    <source>
        <dbReference type="HAMAP-Rule" id="MF_01023"/>
    </source>
</evidence>
<keyword evidence="9" id="KW-0028">Amino-acid biosynthesis</keyword>
<evidence type="ECO:0000256" key="7">
    <source>
        <dbReference type="ARBA" id="ARBA00022898"/>
    </source>
</evidence>
<reference evidence="12" key="1">
    <citation type="journal article" date="2019" name="Int. J. Syst. Evol. Microbiol.">
        <title>The Global Catalogue of Microorganisms (GCM) 10K type strain sequencing project: providing services to taxonomists for standard genome sequencing and annotation.</title>
        <authorList>
            <consortium name="The Broad Institute Genomics Platform"/>
            <consortium name="The Broad Institute Genome Sequencing Center for Infectious Disease"/>
            <person name="Wu L."/>
            <person name="Ma J."/>
        </authorList>
    </citation>
    <scope>NUCLEOTIDE SEQUENCE [LARGE SCALE GENOMIC DNA]</scope>
    <source>
        <strain evidence="12">CCUG 52537</strain>
    </source>
</reference>
<comment type="similarity">
    <text evidence="3 9">Belongs to the class-II pyridoxal-phosphate-dependent aminotransferase family. Histidinol-phosphate aminotransferase subfamily.</text>
</comment>
<proteinExistence type="inferred from homology"/>
<keyword evidence="12" id="KW-1185">Reference proteome</keyword>
<dbReference type="GO" id="GO:0004400">
    <property type="term" value="F:histidinol-phosphate transaminase activity"/>
    <property type="evidence" value="ECO:0007669"/>
    <property type="project" value="UniProtKB-EC"/>
</dbReference>
<evidence type="ECO:0000256" key="4">
    <source>
        <dbReference type="ARBA" id="ARBA00011738"/>
    </source>
</evidence>
<dbReference type="EMBL" id="JBHTIK010000002">
    <property type="protein sequence ID" value="MFD0847500.1"/>
    <property type="molecule type" value="Genomic_DNA"/>
</dbReference>
<dbReference type="EC" id="2.6.1.9" evidence="9"/>
<dbReference type="InterPro" id="IPR004839">
    <property type="entry name" value="Aminotransferase_I/II_large"/>
</dbReference>
<dbReference type="InterPro" id="IPR005861">
    <property type="entry name" value="HisP_aminotrans"/>
</dbReference>
<organism evidence="11 12">
    <name type="scientific">Sphingosinicella xenopeptidilytica</name>
    <dbReference type="NCBI Taxonomy" id="364098"/>
    <lineage>
        <taxon>Bacteria</taxon>
        <taxon>Pseudomonadati</taxon>
        <taxon>Pseudomonadota</taxon>
        <taxon>Alphaproteobacteria</taxon>
        <taxon>Sphingomonadales</taxon>
        <taxon>Sphingosinicellaceae</taxon>
        <taxon>Sphingosinicella</taxon>
    </lineage>
</organism>
<gene>
    <name evidence="9 11" type="primary">hisC</name>
    <name evidence="11" type="ORF">ACFQ00_04130</name>
</gene>
<dbReference type="SUPFAM" id="SSF53383">
    <property type="entry name" value="PLP-dependent transferases"/>
    <property type="match status" value="1"/>
</dbReference>
<feature type="modified residue" description="N6-(pyridoxal phosphate)lysine" evidence="9">
    <location>
        <position position="221"/>
    </location>
</feature>
<evidence type="ECO:0000256" key="6">
    <source>
        <dbReference type="ARBA" id="ARBA00022679"/>
    </source>
</evidence>
<dbReference type="CDD" id="cd00609">
    <property type="entry name" value="AAT_like"/>
    <property type="match status" value="1"/>
</dbReference>
<evidence type="ECO:0000256" key="2">
    <source>
        <dbReference type="ARBA" id="ARBA00005011"/>
    </source>
</evidence>
<dbReference type="Proteomes" id="UP001597124">
    <property type="component" value="Unassembled WGS sequence"/>
</dbReference>
<evidence type="ECO:0000313" key="12">
    <source>
        <dbReference type="Proteomes" id="UP001597124"/>
    </source>
</evidence>
<dbReference type="Pfam" id="PF00155">
    <property type="entry name" value="Aminotran_1_2"/>
    <property type="match status" value="1"/>
</dbReference>
<dbReference type="NCBIfam" id="TIGR01141">
    <property type="entry name" value="hisC"/>
    <property type="match status" value="1"/>
</dbReference>
<comment type="catalytic activity">
    <reaction evidence="8 9">
        <text>L-histidinol phosphate + 2-oxoglutarate = 3-(imidazol-4-yl)-2-oxopropyl phosphate + L-glutamate</text>
        <dbReference type="Rhea" id="RHEA:23744"/>
        <dbReference type="ChEBI" id="CHEBI:16810"/>
        <dbReference type="ChEBI" id="CHEBI:29985"/>
        <dbReference type="ChEBI" id="CHEBI:57766"/>
        <dbReference type="ChEBI" id="CHEBI:57980"/>
        <dbReference type="EC" id="2.6.1.9"/>
    </reaction>
</comment>
<comment type="caution">
    <text evidence="11">The sequence shown here is derived from an EMBL/GenBank/DDBJ whole genome shotgun (WGS) entry which is preliminary data.</text>
</comment>